<keyword evidence="2" id="KW-0240">DNA-directed RNA polymerase</keyword>
<evidence type="ECO:0000256" key="1">
    <source>
        <dbReference type="SAM" id="MobiDB-lite"/>
    </source>
</evidence>
<gene>
    <name evidence="2" type="ORF">CAC42_4750</name>
</gene>
<dbReference type="InParanoid" id="A0A2K1QNT9"/>
<sequence>MPSLRLKTRAQAPNTQLAGSPEDLEESASDTLPCESDSEAGQLFLDLIGESSNSFYDYTLPEYPKQLLESFFAGFCYDPAARRLKRISLHAFYIFFTKKAISRYRPALQQGHDPATPSQRYPCFLECLKTIQNKSLLNFTPYVILSGLTRTIKRCSIDQLHVVLTEQYGLSNLEIRQANGTIMKFSPAAVLIERQGLPLVRNTFTQIALYTILAHWDNFSPHAHLSHPVSVWMRQQALGASMLQDRALRRWQTLCTTGLKKPTTACERPQRYSPDIRRPKN</sequence>
<dbReference type="Proteomes" id="UP000243797">
    <property type="component" value="Unassembled WGS sequence"/>
</dbReference>
<proteinExistence type="predicted"/>
<name>A0A2K1QNT9_9PEZI</name>
<accession>A0A2K1QNT9</accession>
<reference evidence="2 3" key="1">
    <citation type="submission" date="2017-06" db="EMBL/GenBank/DDBJ databases">
        <title>Draft genome sequence of a variant of Elsinoe murrayae.</title>
        <authorList>
            <person name="Cheng Q."/>
        </authorList>
    </citation>
    <scope>NUCLEOTIDE SEQUENCE [LARGE SCALE GENOMIC DNA]</scope>
    <source>
        <strain evidence="2 3">CQ-2017a</strain>
    </source>
</reference>
<feature type="region of interest" description="Disordered" evidence="1">
    <location>
        <begin position="1"/>
        <end position="32"/>
    </location>
</feature>
<comment type="caution">
    <text evidence="2">The sequence shown here is derived from an EMBL/GenBank/DDBJ whole genome shotgun (WGS) entry which is preliminary data.</text>
</comment>
<organism evidence="2 3">
    <name type="scientific">Sphaceloma murrayae</name>
    <dbReference type="NCBI Taxonomy" id="2082308"/>
    <lineage>
        <taxon>Eukaryota</taxon>
        <taxon>Fungi</taxon>
        <taxon>Dikarya</taxon>
        <taxon>Ascomycota</taxon>
        <taxon>Pezizomycotina</taxon>
        <taxon>Dothideomycetes</taxon>
        <taxon>Dothideomycetidae</taxon>
        <taxon>Myriangiales</taxon>
        <taxon>Elsinoaceae</taxon>
        <taxon>Sphaceloma</taxon>
    </lineage>
</organism>
<dbReference type="GO" id="GO:0000428">
    <property type="term" value="C:DNA-directed RNA polymerase complex"/>
    <property type="evidence" value="ECO:0007669"/>
    <property type="project" value="UniProtKB-KW"/>
</dbReference>
<protein>
    <submittedName>
        <fullName evidence="2">DNA-directed RNA polymerase III subunit rpc1</fullName>
    </submittedName>
</protein>
<evidence type="ECO:0000313" key="2">
    <source>
        <dbReference type="EMBL" id="PNS16786.1"/>
    </source>
</evidence>
<evidence type="ECO:0000313" key="3">
    <source>
        <dbReference type="Proteomes" id="UP000243797"/>
    </source>
</evidence>
<dbReference type="EMBL" id="NKHZ01000055">
    <property type="protein sequence ID" value="PNS16786.1"/>
    <property type="molecule type" value="Genomic_DNA"/>
</dbReference>
<keyword evidence="3" id="KW-1185">Reference proteome</keyword>
<keyword evidence="2" id="KW-0804">Transcription</keyword>
<dbReference type="AlphaFoldDB" id="A0A2K1QNT9"/>